<dbReference type="Pfam" id="PF06580">
    <property type="entry name" value="His_kinase"/>
    <property type="match status" value="1"/>
</dbReference>
<dbReference type="AlphaFoldDB" id="A0A521EJZ1"/>
<feature type="transmembrane region" description="Helical" evidence="1">
    <location>
        <begin position="84"/>
        <end position="107"/>
    </location>
</feature>
<evidence type="ECO:0000313" key="3">
    <source>
        <dbReference type="EMBL" id="SMO84249.1"/>
    </source>
</evidence>
<evidence type="ECO:0000313" key="4">
    <source>
        <dbReference type="Proteomes" id="UP000319040"/>
    </source>
</evidence>
<dbReference type="EMBL" id="FXTB01000009">
    <property type="protein sequence ID" value="SMO84249.1"/>
    <property type="molecule type" value="Genomic_DNA"/>
</dbReference>
<sequence>MKRIKNKKLRISRYVVLGLVSILIGILCVLLLGGEVRMSVKSWAFNIGYSLTLGYGLFANGFIASLIGKRWIHWIKYPKRSIVISFVVTTLYSTFVIFFANWLWFIVLLDYSWSKFLTFGTNILLIEYIVLYIITMFFYAKAFFNEWRETLIAEEALKKEAVSLQYKVLSNQVNPHFLFNSLNVLGSLIRLDADRAGIFVNKLSDFYRNLLAARGKEIVPLNEEVDFVNQYLVLQKERFGDNIVVDIETDKLNHHQVIPMTLQMLVENAIKHNQVNKENKLQIKIYVQDNYLIVKNSVTPYLNPIGGEKLGLKNLSERYQFLTDRPFVIERKQDEFIVKVPLLQLEDNVKRA</sequence>
<name>A0A521EJZ1_SACCC</name>
<gene>
    <name evidence="3" type="ORF">SAMN06265379_10966</name>
</gene>
<keyword evidence="1" id="KW-0812">Transmembrane</keyword>
<dbReference type="InterPro" id="IPR050640">
    <property type="entry name" value="Bact_2-comp_sensor_kinase"/>
</dbReference>
<dbReference type="GO" id="GO:0016020">
    <property type="term" value="C:membrane"/>
    <property type="evidence" value="ECO:0007669"/>
    <property type="project" value="InterPro"/>
</dbReference>
<evidence type="ECO:0000259" key="2">
    <source>
        <dbReference type="Pfam" id="PF06580"/>
    </source>
</evidence>
<dbReference type="Proteomes" id="UP000319040">
    <property type="component" value="Unassembled WGS sequence"/>
</dbReference>
<dbReference type="GO" id="GO:0000155">
    <property type="term" value="F:phosphorelay sensor kinase activity"/>
    <property type="evidence" value="ECO:0007669"/>
    <property type="project" value="InterPro"/>
</dbReference>
<proteinExistence type="predicted"/>
<dbReference type="RefSeq" id="WP_142534264.1">
    <property type="nucleotide sequence ID" value="NZ_FXTB01000009.1"/>
</dbReference>
<dbReference type="InterPro" id="IPR010559">
    <property type="entry name" value="Sig_transdc_His_kin_internal"/>
</dbReference>
<feature type="transmembrane region" description="Helical" evidence="1">
    <location>
        <begin position="12"/>
        <end position="33"/>
    </location>
</feature>
<keyword evidence="1" id="KW-0472">Membrane</keyword>
<keyword evidence="3" id="KW-0418">Kinase</keyword>
<reference evidence="3 4" key="1">
    <citation type="submission" date="2017-05" db="EMBL/GenBank/DDBJ databases">
        <authorList>
            <person name="Varghese N."/>
            <person name="Submissions S."/>
        </authorList>
    </citation>
    <scope>NUCLEOTIDE SEQUENCE [LARGE SCALE GENOMIC DNA]</scope>
    <source>
        <strain evidence="3 4">DSM 27040</strain>
    </source>
</reference>
<organism evidence="3 4">
    <name type="scientific">Saccharicrinis carchari</name>
    <dbReference type="NCBI Taxonomy" id="1168039"/>
    <lineage>
        <taxon>Bacteria</taxon>
        <taxon>Pseudomonadati</taxon>
        <taxon>Bacteroidota</taxon>
        <taxon>Bacteroidia</taxon>
        <taxon>Marinilabiliales</taxon>
        <taxon>Marinilabiliaceae</taxon>
        <taxon>Saccharicrinis</taxon>
    </lineage>
</organism>
<evidence type="ECO:0000256" key="1">
    <source>
        <dbReference type="SAM" id="Phobius"/>
    </source>
</evidence>
<dbReference type="PANTHER" id="PTHR34220:SF7">
    <property type="entry name" value="SENSOR HISTIDINE KINASE YPDA"/>
    <property type="match status" value="1"/>
</dbReference>
<accession>A0A521EJZ1</accession>
<feature type="transmembrane region" description="Helical" evidence="1">
    <location>
        <begin position="53"/>
        <end position="72"/>
    </location>
</feature>
<keyword evidence="1" id="KW-1133">Transmembrane helix</keyword>
<keyword evidence="4" id="KW-1185">Reference proteome</keyword>
<feature type="domain" description="Signal transduction histidine kinase internal region" evidence="2">
    <location>
        <begin position="165"/>
        <end position="242"/>
    </location>
</feature>
<keyword evidence="3" id="KW-0808">Transferase</keyword>
<protein>
    <submittedName>
        <fullName evidence="3">Histidine kinase</fullName>
    </submittedName>
</protein>
<dbReference type="OrthoDB" id="9809908at2"/>
<dbReference type="PANTHER" id="PTHR34220">
    <property type="entry name" value="SENSOR HISTIDINE KINASE YPDA"/>
    <property type="match status" value="1"/>
</dbReference>
<feature type="transmembrane region" description="Helical" evidence="1">
    <location>
        <begin position="119"/>
        <end position="140"/>
    </location>
</feature>